<reference evidence="2 3" key="1">
    <citation type="submission" date="2014-02" db="EMBL/GenBank/DDBJ databases">
        <title>Draft genome sequence of Lysinibacillus manganicus DSM 26584T.</title>
        <authorList>
            <person name="Zhang F."/>
            <person name="Wang G."/>
            <person name="Zhang L."/>
        </authorList>
    </citation>
    <scope>NUCLEOTIDE SEQUENCE [LARGE SCALE GENOMIC DNA]</scope>
    <source>
        <strain evidence="2 3">DSM 26584</strain>
    </source>
</reference>
<accession>A0A0A3IA93</accession>
<dbReference type="STRING" id="1384049.CD29_00380"/>
<comment type="caution">
    <text evidence="2">The sequence shown here is derived from an EMBL/GenBank/DDBJ whole genome shotgun (WGS) entry which is preliminary data.</text>
</comment>
<dbReference type="AlphaFoldDB" id="A0A0A3IA93"/>
<gene>
    <name evidence="2" type="ORF">CD29_00380</name>
</gene>
<name>A0A0A3IA93_9BACL</name>
<organism evidence="2 3">
    <name type="scientific">Ureibacillus manganicus DSM 26584</name>
    <dbReference type="NCBI Taxonomy" id="1384049"/>
    <lineage>
        <taxon>Bacteria</taxon>
        <taxon>Bacillati</taxon>
        <taxon>Bacillota</taxon>
        <taxon>Bacilli</taxon>
        <taxon>Bacillales</taxon>
        <taxon>Caryophanaceae</taxon>
        <taxon>Ureibacillus</taxon>
    </lineage>
</organism>
<evidence type="ECO:0000313" key="2">
    <source>
        <dbReference type="EMBL" id="KGR80385.1"/>
    </source>
</evidence>
<sequence>MWLLVQASWRTEKCETRKSCPRPPFSKKQNHNNQKNSPGSPFMILQPIVQGNYLDRLLGKKL</sequence>
<evidence type="ECO:0000313" key="3">
    <source>
        <dbReference type="Proteomes" id="UP000030416"/>
    </source>
</evidence>
<feature type="region of interest" description="Disordered" evidence="1">
    <location>
        <begin position="16"/>
        <end position="41"/>
    </location>
</feature>
<proteinExistence type="predicted"/>
<protein>
    <submittedName>
        <fullName evidence="2">Uncharacterized protein</fullName>
    </submittedName>
</protein>
<dbReference type="EMBL" id="JPVN01000001">
    <property type="protein sequence ID" value="KGR80385.1"/>
    <property type="molecule type" value="Genomic_DNA"/>
</dbReference>
<keyword evidence="3" id="KW-1185">Reference proteome</keyword>
<dbReference type="Proteomes" id="UP000030416">
    <property type="component" value="Unassembled WGS sequence"/>
</dbReference>
<evidence type="ECO:0000256" key="1">
    <source>
        <dbReference type="SAM" id="MobiDB-lite"/>
    </source>
</evidence>